<feature type="chain" id="PRO_5044831003" evidence="1">
    <location>
        <begin position="25"/>
        <end position="174"/>
    </location>
</feature>
<proteinExistence type="predicted"/>
<evidence type="ECO:0000313" key="2">
    <source>
        <dbReference type="EMBL" id="KAL2628631.1"/>
    </source>
</evidence>
<evidence type="ECO:0000313" key="3">
    <source>
        <dbReference type="Proteomes" id="UP001605036"/>
    </source>
</evidence>
<organism evidence="2 3">
    <name type="scientific">Riccia fluitans</name>
    <dbReference type="NCBI Taxonomy" id="41844"/>
    <lineage>
        <taxon>Eukaryota</taxon>
        <taxon>Viridiplantae</taxon>
        <taxon>Streptophyta</taxon>
        <taxon>Embryophyta</taxon>
        <taxon>Marchantiophyta</taxon>
        <taxon>Marchantiopsida</taxon>
        <taxon>Marchantiidae</taxon>
        <taxon>Marchantiales</taxon>
        <taxon>Ricciaceae</taxon>
        <taxon>Riccia</taxon>
    </lineage>
</organism>
<dbReference type="Proteomes" id="UP001605036">
    <property type="component" value="Unassembled WGS sequence"/>
</dbReference>
<comment type="caution">
    <text evidence="2">The sequence shown here is derived from an EMBL/GenBank/DDBJ whole genome shotgun (WGS) entry which is preliminary data.</text>
</comment>
<sequence>MNPIQRASTVAALWVTAVTVSVHALGITCWSSPGSFRPAFSAGVFFKGCQTYVRSSMRNTRQSSLQFCGWSPENDEADEFSFRISGVILILPPSLAKGRPSQDLRRIGKTRGWKISALILDKSDNTTKEKVPDYDYTEVLHDVYPRASERQDHVRSALLNVLGTMFMEVSGVVD</sequence>
<evidence type="ECO:0000256" key="1">
    <source>
        <dbReference type="SAM" id="SignalP"/>
    </source>
</evidence>
<reference evidence="2 3" key="1">
    <citation type="submission" date="2024-09" db="EMBL/GenBank/DDBJ databases">
        <title>Chromosome-scale assembly of Riccia fluitans.</title>
        <authorList>
            <person name="Paukszto L."/>
            <person name="Sawicki J."/>
            <person name="Karawczyk K."/>
            <person name="Piernik-Szablinska J."/>
            <person name="Szczecinska M."/>
            <person name="Mazdziarz M."/>
        </authorList>
    </citation>
    <scope>NUCLEOTIDE SEQUENCE [LARGE SCALE GENOMIC DNA]</scope>
    <source>
        <strain evidence="2">Rf_01</strain>
        <tissue evidence="2">Aerial parts of the thallus</tissue>
    </source>
</reference>
<dbReference type="EMBL" id="JBHFFA010000004">
    <property type="protein sequence ID" value="KAL2628631.1"/>
    <property type="molecule type" value="Genomic_DNA"/>
</dbReference>
<name>A0ABD1YCX7_9MARC</name>
<protein>
    <submittedName>
        <fullName evidence="2">Uncharacterized protein</fullName>
    </submittedName>
</protein>
<dbReference type="AlphaFoldDB" id="A0ABD1YCX7"/>
<feature type="signal peptide" evidence="1">
    <location>
        <begin position="1"/>
        <end position="24"/>
    </location>
</feature>
<gene>
    <name evidence="2" type="ORF">R1flu_013317</name>
</gene>
<accession>A0ABD1YCX7</accession>
<keyword evidence="1" id="KW-0732">Signal</keyword>
<keyword evidence="3" id="KW-1185">Reference proteome</keyword>